<keyword evidence="3" id="KW-1185">Reference proteome</keyword>
<evidence type="ECO:0000256" key="1">
    <source>
        <dbReference type="SAM" id="MobiDB-lite"/>
    </source>
</evidence>
<evidence type="ECO:0000313" key="2">
    <source>
        <dbReference type="EMBL" id="KAK8543464.1"/>
    </source>
</evidence>
<comment type="caution">
    <text evidence="2">The sequence shown here is derived from an EMBL/GenBank/DDBJ whole genome shotgun (WGS) entry which is preliminary data.</text>
</comment>
<proteinExistence type="predicted"/>
<organism evidence="2 3">
    <name type="scientific">Hibiscus sabdariffa</name>
    <name type="common">roselle</name>
    <dbReference type="NCBI Taxonomy" id="183260"/>
    <lineage>
        <taxon>Eukaryota</taxon>
        <taxon>Viridiplantae</taxon>
        <taxon>Streptophyta</taxon>
        <taxon>Embryophyta</taxon>
        <taxon>Tracheophyta</taxon>
        <taxon>Spermatophyta</taxon>
        <taxon>Magnoliopsida</taxon>
        <taxon>eudicotyledons</taxon>
        <taxon>Gunneridae</taxon>
        <taxon>Pentapetalae</taxon>
        <taxon>rosids</taxon>
        <taxon>malvids</taxon>
        <taxon>Malvales</taxon>
        <taxon>Malvaceae</taxon>
        <taxon>Malvoideae</taxon>
        <taxon>Hibiscus</taxon>
    </lineage>
</organism>
<dbReference type="Proteomes" id="UP001472677">
    <property type="component" value="Unassembled WGS sequence"/>
</dbReference>
<reference evidence="2 3" key="1">
    <citation type="journal article" date="2024" name="G3 (Bethesda)">
        <title>Genome assembly of Hibiscus sabdariffa L. provides insights into metabolisms of medicinal natural products.</title>
        <authorList>
            <person name="Kim T."/>
        </authorList>
    </citation>
    <scope>NUCLEOTIDE SEQUENCE [LARGE SCALE GENOMIC DNA]</scope>
    <source>
        <strain evidence="2">TK-2024</strain>
        <tissue evidence="2">Old leaves</tissue>
    </source>
</reference>
<protein>
    <submittedName>
        <fullName evidence="2">Uncharacterized protein</fullName>
    </submittedName>
</protein>
<accession>A0ABR2DPU4</accession>
<sequence length="129" mass="14525">MVEGEIARLESQISLLKLGLNQEHHVTQDKKSKQWQPAGDLSAMPNQRNRMTQDGQENVVFEIKALHLISKAVKGDYTLSDFMNLNDRTGTATTRVLVLDKKENRYTGEVKFQDSTPRRSGLVKASSPL</sequence>
<evidence type="ECO:0000313" key="3">
    <source>
        <dbReference type="Proteomes" id="UP001472677"/>
    </source>
</evidence>
<name>A0ABR2DPU4_9ROSI</name>
<feature type="region of interest" description="Disordered" evidence="1">
    <location>
        <begin position="109"/>
        <end position="129"/>
    </location>
</feature>
<dbReference type="EMBL" id="JBBPBM010000024">
    <property type="protein sequence ID" value="KAK8543464.1"/>
    <property type="molecule type" value="Genomic_DNA"/>
</dbReference>
<gene>
    <name evidence="2" type="ORF">V6N12_016012</name>
</gene>